<proteinExistence type="predicted"/>
<name>A0ACD5BEK8_9PSEU</name>
<evidence type="ECO:0000313" key="2">
    <source>
        <dbReference type="Proteomes" id="UP001456344"/>
    </source>
</evidence>
<organism evidence="1 2">
    <name type="scientific">Amycolatopsis coloradensis</name>
    <dbReference type="NCBI Taxonomy" id="76021"/>
    <lineage>
        <taxon>Bacteria</taxon>
        <taxon>Bacillati</taxon>
        <taxon>Actinomycetota</taxon>
        <taxon>Actinomycetes</taxon>
        <taxon>Pseudonocardiales</taxon>
        <taxon>Pseudonocardiaceae</taxon>
        <taxon>Amycolatopsis</taxon>
    </lineage>
</organism>
<gene>
    <name evidence="1" type="ORF">LCL61_19045</name>
</gene>
<dbReference type="EMBL" id="CP150484">
    <property type="protein sequence ID" value="WYW17649.1"/>
    <property type="molecule type" value="Genomic_DNA"/>
</dbReference>
<protein>
    <submittedName>
        <fullName evidence="1">Uncharacterized protein</fullName>
    </submittedName>
</protein>
<evidence type="ECO:0000313" key="1">
    <source>
        <dbReference type="EMBL" id="WYW17649.1"/>
    </source>
</evidence>
<reference evidence="1" key="1">
    <citation type="submission" date="2023-10" db="EMBL/GenBank/DDBJ databases">
        <title>Whole genome sequencing of actinobacterial strain Amycolatopsis sp. (BCA-696) identifies the underlying plant growth-promoting genes.</title>
        <authorList>
            <person name="Gandham P."/>
            <person name="Vadla N."/>
            <person name="Saji A."/>
            <person name="Srinivas V."/>
            <person name="Ruperao P."/>
            <person name="Selvanayagam S."/>
            <person name="Saxena R.K."/>
            <person name="Rathore A."/>
            <person name="Gopalakrishnan S."/>
            <person name="Thakur V."/>
        </authorList>
    </citation>
    <scope>NUCLEOTIDE SEQUENCE</scope>
    <source>
        <strain evidence="1">BCA-696</strain>
    </source>
</reference>
<sequence length="93" mass="10011">MALDGATLVVSPLVALQNDQMDGIEDSEAEYLFLFPEQPAKENVAESGLSLLVVTKLIAFRVGPRFPARPSPAGAGEFAVDTAVRHAEWGEVW</sequence>
<accession>A0ACD5BEK8</accession>
<keyword evidence="2" id="KW-1185">Reference proteome</keyword>
<dbReference type="Proteomes" id="UP001456344">
    <property type="component" value="Chromosome"/>
</dbReference>